<dbReference type="EMBL" id="KV129372">
    <property type="protein sequence ID" value="KZT76362.1"/>
    <property type="molecule type" value="Genomic_DNA"/>
</dbReference>
<dbReference type="AlphaFoldDB" id="A0A2Z6ZT38"/>
<accession>A0A2Z6ZT38</accession>
<organism evidence="1 2">
    <name type="scientific">Dorcoceras hygrometricum</name>
    <dbReference type="NCBI Taxonomy" id="472368"/>
    <lineage>
        <taxon>Eukaryota</taxon>
        <taxon>Viridiplantae</taxon>
        <taxon>Streptophyta</taxon>
        <taxon>Embryophyta</taxon>
        <taxon>Tracheophyta</taxon>
        <taxon>Spermatophyta</taxon>
        <taxon>Magnoliopsida</taxon>
        <taxon>eudicotyledons</taxon>
        <taxon>Gunneridae</taxon>
        <taxon>Pentapetalae</taxon>
        <taxon>asterids</taxon>
        <taxon>lamiids</taxon>
        <taxon>Lamiales</taxon>
        <taxon>Gesneriaceae</taxon>
        <taxon>Didymocarpoideae</taxon>
        <taxon>Trichosporeae</taxon>
        <taxon>Loxocarpinae</taxon>
        <taxon>Dorcoceras</taxon>
    </lineage>
</organism>
<reference evidence="1 2" key="1">
    <citation type="journal article" date="2015" name="Proc. Natl. Acad. Sci. U.S.A.">
        <title>The resurrection genome of Boea hygrometrica: A blueprint for survival of dehydration.</title>
        <authorList>
            <person name="Xiao L."/>
            <person name="Yang G."/>
            <person name="Zhang L."/>
            <person name="Yang X."/>
            <person name="Zhao S."/>
            <person name="Ji Z."/>
            <person name="Zhou Q."/>
            <person name="Hu M."/>
            <person name="Wang Y."/>
            <person name="Chen M."/>
            <person name="Xu Y."/>
            <person name="Jin H."/>
            <person name="Xiao X."/>
            <person name="Hu G."/>
            <person name="Bao F."/>
            <person name="Hu Y."/>
            <person name="Wan P."/>
            <person name="Li L."/>
            <person name="Deng X."/>
            <person name="Kuang T."/>
            <person name="Xiang C."/>
            <person name="Zhu J.K."/>
            <person name="Oliver M.J."/>
            <person name="He Y."/>
        </authorList>
    </citation>
    <scope>NUCLEOTIDE SEQUENCE [LARGE SCALE GENOMIC DNA]</scope>
    <source>
        <strain evidence="2">cv. XS01</strain>
    </source>
</reference>
<protein>
    <submittedName>
        <fullName evidence="1">F-box protein</fullName>
    </submittedName>
</protein>
<evidence type="ECO:0000313" key="2">
    <source>
        <dbReference type="Proteomes" id="UP000250235"/>
    </source>
</evidence>
<proteinExistence type="predicted"/>
<sequence length="70" mass="7523">MAGRRAHVARPCFPPGATLRAAVLRAWRDVCSRPCFTLGATLRGCCARISWVAAAGGGRRPTKLLRCRDG</sequence>
<gene>
    <name evidence="1" type="ORF">F511_46613</name>
</gene>
<dbReference type="Proteomes" id="UP000250235">
    <property type="component" value="Unassembled WGS sequence"/>
</dbReference>
<evidence type="ECO:0000313" key="1">
    <source>
        <dbReference type="EMBL" id="KZT76362.1"/>
    </source>
</evidence>
<keyword evidence="2" id="KW-1185">Reference proteome</keyword>
<name>A0A2Z6ZT38_9LAMI</name>